<dbReference type="InterPro" id="IPR038338">
    <property type="entry name" value="PriC_sf"/>
</dbReference>
<comment type="caution">
    <text evidence="1">The sequence shown here is derived from an EMBL/GenBank/DDBJ whole genome shotgun (WGS) entry which is preliminary data.</text>
</comment>
<evidence type="ECO:0000313" key="1">
    <source>
        <dbReference type="EMBL" id="RUO40605.1"/>
    </source>
</evidence>
<dbReference type="EMBL" id="PIPQ01000003">
    <property type="protein sequence ID" value="RUO40605.1"/>
    <property type="molecule type" value="Genomic_DNA"/>
</dbReference>
<organism evidence="1 2">
    <name type="scientific">Aliidiomarina taiwanensis</name>
    <dbReference type="NCBI Taxonomy" id="946228"/>
    <lineage>
        <taxon>Bacteria</taxon>
        <taxon>Pseudomonadati</taxon>
        <taxon>Pseudomonadota</taxon>
        <taxon>Gammaproteobacteria</taxon>
        <taxon>Alteromonadales</taxon>
        <taxon>Idiomarinaceae</taxon>
        <taxon>Aliidiomarina</taxon>
    </lineage>
</organism>
<evidence type="ECO:0008006" key="3">
    <source>
        <dbReference type="Google" id="ProtNLM"/>
    </source>
</evidence>
<accession>A0A432X235</accession>
<keyword evidence="2" id="KW-1185">Reference proteome</keyword>
<dbReference type="OrthoDB" id="6401135at2"/>
<name>A0A432X235_9GAMM</name>
<reference evidence="1 2" key="1">
    <citation type="journal article" date="2011" name="Front. Microbiol.">
        <title>Genomic signatures of strain selection and enhancement in Bacillus atrophaeus var. globigii, a historical biowarfare simulant.</title>
        <authorList>
            <person name="Gibbons H.S."/>
            <person name="Broomall S.M."/>
            <person name="McNew L.A."/>
            <person name="Daligault H."/>
            <person name="Chapman C."/>
            <person name="Bruce D."/>
            <person name="Karavis M."/>
            <person name="Krepps M."/>
            <person name="McGregor P.A."/>
            <person name="Hong C."/>
            <person name="Park K.H."/>
            <person name="Akmal A."/>
            <person name="Feldman A."/>
            <person name="Lin J.S."/>
            <person name="Chang W.E."/>
            <person name="Higgs B.W."/>
            <person name="Demirev P."/>
            <person name="Lindquist J."/>
            <person name="Liem A."/>
            <person name="Fochler E."/>
            <person name="Read T.D."/>
            <person name="Tapia R."/>
            <person name="Johnson S."/>
            <person name="Bishop-Lilly K.A."/>
            <person name="Detter C."/>
            <person name="Han C."/>
            <person name="Sozhamannan S."/>
            <person name="Rosenzweig C.N."/>
            <person name="Skowronski E.W."/>
        </authorList>
    </citation>
    <scope>NUCLEOTIDE SEQUENCE [LARGE SCALE GENOMIC DNA]</scope>
    <source>
        <strain evidence="1 2">AIT1</strain>
    </source>
</reference>
<dbReference type="AlphaFoldDB" id="A0A432X235"/>
<gene>
    <name evidence="1" type="ORF">CWE15_07620</name>
</gene>
<dbReference type="Proteomes" id="UP000286976">
    <property type="component" value="Unassembled WGS sequence"/>
</dbReference>
<dbReference type="InterPro" id="IPR010890">
    <property type="entry name" value="PriC"/>
</dbReference>
<dbReference type="Pfam" id="PF07445">
    <property type="entry name" value="PriC"/>
    <property type="match status" value="1"/>
</dbReference>
<dbReference type="RefSeq" id="WP_126757480.1">
    <property type="nucleotide sequence ID" value="NZ_PIPQ01000003.1"/>
</dbReference>
<sequence>MYTPQNASQLFKQLYEKAEEARSELSRPWFDMTLFSCRSTVIRDYVAEAEQTWKRCEQLQASSSQQQWLHERLDRQLTTLVQALYRGKPPKASSSAQIAQQQEQQQQALRNQQSKDLVALYQQLKQYKEYEVRLTDNLKLLQQEVSALALVKSATKQHQEKQQETQRLLLVAQQRLQRCQRAIAGVDRAIAKIER</sequence>
<dbReference type="Gene3D" id="1.20.1270.340">
    <property type="match status" value="1"/>
</dbReference>
<proteinExistence type="predicted"/>
<evidence type="ECO:0000313" key="2">
    <source>
        <dbReference type="Proteomes" id="UP000286976"/>
    </source>
</evidence>
<protein>
    <recommendedName>
        <fullName evidence="3">Primosomal replication protein N</fullName>
    </recommendedName>
</protein>